<sequence length="321" mass="36725">MKIFDGHTDIFTDVVDQFIEGEKRTLIEEHLPKLKEGEIVAGNFVFWDEPKYKDNSLERLQISLDIVDKVLQDSDQYFIKIEKEVDFHKAMDKNLLAIILGIEGLAPIKKDLDWIHRLHQYGVRTASLTWNEENQLATGLDGDVNRGLTQDGMFALKMMESVGILIDVSHLNEKSFWDVINYSSKPVIATHCNAYTLCKHKRNLKDDQIDAIKSMGGMIGVNAWPGFVDEKDPSVERVIDHIDHMIDRIGVDHVSFGFDFTDFLLPAPKKKNSIKRKPTERLLNACHAQNAIKVMRNRGYCENDIASIAYDNLKSFYSLNI</sequence>
<name>A6TPC9_ALKMQ</name>
<dbReference type="PROSITE" id="PS51365">
    <property type="entry name" value="RENAL_DIPEPTIDASE_2"/>
    <property type="match status" value="1"/>
</dbReference>
<accession>A6TPC9</accession>
<organism evidence="1 2">
    <name type="scientific">Alkaliphilus metalliredigens (strain QYMF)</name>
    <dbReference type="NCBI Taxonomy" id="293826"/>
    <lineage>
        <taxon>Bacteria</taxon>
        <taxon>Bacillati</taxon>
        <taxon>Bacillota</taxon>
        <taxon>Clostridia</taxon>
        <taxon>Peptostreptococcales</taxon>
        <taxon>Natronincolaceae</taxon>
        <taxon>Alkaliphilus</taxon>
    </lineage>
</organism>
<evidence type="ECO:0000313" key="2">
    <source>
        <dbReference type="Proteomes" id="UP000001572"/>
    </source>
</evidence>
<dbReference type="HOGENOM" id="CLU_031404_2_1_9"/>
<dbReference type="STRING" id="293826.Amet_1882"/>
<dbReference type="PANTHER" id="PTHR10443">
    <property type="entry name" value="MICROSOMAL DIPEPTIDASE"/>
    <property type="match status" value="1"/>
</dbReference>
<dbReference type="GO" id="GO:0070573">
    <property type="term" value="F:metallodipeptidase activity"/>
    <property type="evidence" value="ECO:0007669"/>
    <property type="project" value="InterPro"/>
</dbReference>
<dbReference type="Proteomes" id="UP000001572">
    <property type="component" value="Chromosome"/>
</dbReference>
<dbReference type="Pfam" id="PF01244">
    <property type="entry name" value="Peptidase_M19"/>
    <property type="match status" value="1"/>
</dbReference>
<dbReference type="InterPro" id="IPR032466">
    <property type="entry name" value="Metal_Hydrolase"/>
</dbReference>
<dbReference type="eggNOG" id="COG2355">
    <property type="taxonomic scope" value="Bacteria"/>
</dbReference>
<keyword evidence="2" id="KW-1185">Reference proteome</keyword>
<dbReference type="InterPro" id="IPR008257">
    <property type="entry name" value="Pept_M19"/>
</dbReference>
<dbReference type="SUPFAM" id="SSF51556">
    <property type="entry name" value="Metallo-dependent hydrolases"/>
    <property type="match status" value="1"/>
</dbReference>
<evidence type="ECO:0000313" key="1">
    <source>
        <dbReference type="EMBL" id="ABR48047.1"/>
    </source>
</evidence>
<reference evidence="2" key="1">
    <citation type="journal article" date="2016" name="Genome Announc.">
        <title>Complete genome sequence of Alkaliphilus metalliredigens strain QYMF, an alkaliphilic and metal-reducing bacterium isolated from borax-contaminated leachate ponds.</title>
        <authorList>
            <person name="Hwang C."/>
            <person name="Copeland A."/>
            <person name="Lucas S."/>
            <person name="Lapidus A."/>
            <person name="Barry K."/>
            <person name="Detter J.C."/>
            <person name="Glavina Del Rio T."/>
            <person name="Hammon N."/>
            <person name="Israni S."/>
            <person name="Dalin E."/>
            <person name="Tice H."/>
            <person name="Pitluck S."/>
            <person name="Chertkov O."/>
            <person name="Brettin T."/>
            <person name="Bruce D."/>
            <person name="Han C."/>
            <person name="Schmutz J."/>
            <person name="Larimer F."/>
            <person name="Land M.L."/>
            <person name="Hauser L."/>
            <person name="Kyrpides N."/>
            <person name="Mikhailova N."/>
            <person name="Ye Q."/>
            <person name="Zhou J."/>
            <person name="Richardson P."/>
            <person name="Fields M.W."/>
        </authorList>
    </citation>
    <scope>NUCLEOTIDE SEQUENCE [LARGE SCALE GENOMIC DNA]</scope>
    <source>
        <strain evidence="2">QYMF</strain>
    </source>
</reference>
<dbReference type="AlphaFoldDB" id="A6TPC9"/>
<dbReference type="KEGG" id="amt:Amet_1882"/>
<dbReference type="Gene3D" id="3.20.20.140">
    <property type="entry name" value="Metal-dependent hydrolases"/>
    <property type="match status" value="1"/>
</dbReference>
<protein>
    <submittedName>
        <fullName evidence="1">Peptidase M19, renal dipeptidase</fullName>
    </submittedName>
</protein>
<gene>
    <name evidence="1" type="ordered locus">Amet_1882</name>
</gene>
<dbReference type="PANTHER" id="PTHR10443:SF12">
    <property type="entry name" value="DIPEPTIDASE"/>
    <property type="match status" value="1"/>
</dbReference>
<dbReference type="OrthoDB" id="9804920at2"/>
<dbReference type="EMBL" id="CP000724">
    <property type="protein sequence ID" value="ABR48047.1"/>
    <property type="molecule type" value="Genomic_DNA"/>
</dbReference>
<proteinExistence type="predicted"/>
<dbReference type="GO" id="GO:0006508">
    <property type="term" value="P:proteolysis"/>
    <property type="evidence" value="ECO:0007669"/>
    <property type="project" value="InterPro"/>
</dbReference>
<dbReference type="RefSeq" id="WP_012063082.1">
    <property type="nucleotide sequence ID" value="NC_009633.1"/>
</dbReference>